<proteinExistence type="predicted"/>
<gene>
    <name evidence="2" type="ORF">MNBD_GAMMA26-1424</name>
</gene>
<evidence type="ECO:0000259" key="1">
    <source>
        <dbReference type="Pfam" id="PF12770"/>
    </source>
</evidence>
<name>A0A3B1AMH1_9ZZZZ</name>
<dbReference type="InterPro" id="IPR024983">
    <property type="entry name" value="CHAT_dom"/>
</dbReference>
<dbReference type="Pfam" id="PF13424">
    <property type="entry name" value="TPR_12"/>
    <property type="match status" value="1"/>
</dbReference>
<dbReference type="Gene3D" id="1.25.40.10">
    <property type="entry name" value="Tetratricopeptide repeat domain"/>
    <property type="match status" value="2"/>
</dbReference>
<dbReference type="PANTHER" id="PTHR10098">
    <property type="entry name" value="RAPSYN-RELATED"/>
    <property type="match status" value="1"/>
</dbReference>
<dbReference type="InterPro" id="IPR019734">
    <property type="entry name" value="TPR_rpt"/>
</dbReference>
<sequence>MYKTGQGYNHKDMVYALLVWFLLAPFLVNAATASETPSATQYLSQGLIAYRTGDFARALRLWQGAEHAAALSKDRTNQAQALLRQGDAYRVLGRLQHAVQVLKAALAVVRSAKDVPYGAAVLASLGETYGYIGAKEKAEEHLLEAVRLGREEGNDGVAIVALNGLGNLLGSAGNLDGALAAYGEGAALAEQTKERLLLAKTAVNVARMLLKAGRVAPSEGWLQRALVAVVEIANSHSKAFVLLNAGRLAEVLHGQLKDEDGVWLQRAHDALRDAESVARSIGDQLAVSFALGFLGQLYEHRQRHDDAMQLTEEAMFAAQQADAPEILYRWQWQIGRLMETRGDQQGALAAYRDAVTSLQAVRGDFAFYYGGALPSFRQTAEPLYLRLADLLLRNAANTTDREQQQGYLVEARAAIERLKVAELQDFFQDDCVTEFQARSTGLDAIAEHTAILYPILLDDRTELLLSLADGIKQVVVPVSREVMTQEIRQFRRGLENRISLKYLASARKLYEWLIKPIVADLEAHSVATLVVVPDGPLRTIPMAALYDGRQYLINRYAVGTTPGLTLTDPRPLERQGLTLLLTGLTEPVQGFSGLPNVGKELDEIASMHSSQMLKNQDYLLKTIEKELTENHYSVVHIASHGQFKGDPNESFLLTYDSRMTMNHLQQFMGLTQYRDRPVELLTLSACQTAAGDDQAALGLAGMAVKAGARSVLASLWFISDEASAVLVSEFYRQLLNPEVSKAKALQQAQLKLLADKRYRHPGYWAPFLLIGNWL</sequence>
<dbReference type="AlphaFoldDB" id="A0A3B1AMH1"/>
<accession>A0A3B1AMH1</accession>
<feature type="domain" description="CHAT" evidence="1">
    <location>
        <begin position="504"/>
        <end position="772"/>
    </location>
</feature>
<dbReference type="InterPro" id="IPR011990">
    <property type="entry name" value="TPR-like_helical_dom_sf"/>
</dbReference>
<dbReference type="SMART" id="SM00028">
    <property type="entry name" value="TPR"/>
    <property type="match status" value="5"/>
</dbReference>
<dbReference type="SUPFAM" id="SSF48452">
    <property type="entry name" value="TPR-like"/>
    <property type="match status" value="2"/>
</dbReference>
<reference evidence="2" key="1">
    <citation type="submission" date="2018-06" db="EMBL/GenBank/DDBJ databases">
        <authorList>
            <person name="Zhirakovskaya E."/>
        </authorList>
    </citation>
    <scope>NUCLEOTIDE SEQUENCE</scope>
</reference>
<dbReference type="EMBL" id="UOFX01000021">
    <property type="protein sequence ID" value="VAX07146.1"/>
    <property type="molecule type" value="Genomic_DNA"/>
</dbReference>
<dbReference type="Pfam" id="PF12770">
    <property type="entry name" value="CHAT"/>
    <property type="match status" value="1"/>
</dbReference>
<evidence type="ECO:0000313" key="2">
    <source>
        <dbReference type="EMBL" id="VAX07146.1"/>
    </source>
</evidence>
<organism evidence="2">
    <name type="scientific">hydrothermal vent metagenome</name>
    <dbReference type="NCBI Taxonomy" id="652676"/>
    <lineage>
        <taxon>unclassified sequences</taxon>
        <taxon>metagenomes</taxon>
        <taxon>ecological metagenomes</taxon>
    </lineage>
</organism>
<protein>
    <recommendedName>
        <fullName evidence="1">CHAT domain-containing protein</fullName>
    </recommendedName>
</protein>